<name>A0ABY8DJ33_9HYPH</name>
<reference evidence="1 2" key="1">
    <citation type="submission" date="2023-03" db="EMBL/GenBank/DDBJ databases">
        <authorList>
            <person name="Kaur S."/>
            <person name="Espinosa-Saiz D."/>
            <person name="Velazquez E."/>
            <person name="Menendez E."/>
            <person name="diCenzo G.C."/>
        </authorList>
    </citation>
    <scope>NUCLEOTIDE SEQUENCE [LARGE SCALE GENOMIC DNA]</scope>
    <source>
        <strain evidence="1 2">LMG 24692</strain>
    </source>
</reference>
<dbReference type="EMBL" id="CP120374">
    <property type="protein sequence ID" value="WEX90899.1"/>
    <property type="molecule type" value="Genomic_DNA"/>
</dbReference>
<dbReference type="RefSeq" id="WP_280662861.1">
    <property type="nucleotide sequence ID" value="NZ_CP120374.1"/>
</dbReference>
<protein>
    <submittedName>
        <fullName evidence="1">Uncharacterized protein</fullName>
    </submittedName>
</protein>
<gene>
    <name evidence="1" type="ORF">PZN02_004478</name>
</gene>
<keyword evidence="2" id="KW-1185">Reference proteome</keyword>
<accession>A0ABY8DJ33</accession>
<dbReference type="Proteomes" id="UP001229355">
    <property type="component" value="Chromosome 2"/>
</dbReference>
<organism evidence="1 2">
    <name type="scientific">Sinorhizobium garamanticum</name>
    <dbReference type="NCBI Taxonomy" id="680247"/>
    <lineage>
        <taxon>Bacteria</taxon>
        <taxon>Pseudomonadati</taxon>
        <taxon>Pseudomonadota</taxon>
        <taxon>Alphaproteobacteria</taxon>
        <taxon>Hyphomicrobiales</taxon>
        <taxon>Rhizobiaceae</taxon>
        <taxon>Sinorhizobium/Ensifer group</taxon>
        <taxon>Sinorhizobium</taxon>
    </lineage>
</organism>
<sequence>MGAIEPAFAQATGGIESVLENIVTMLTAWPIVSATNTPPFLL</sequence>
<evidence type="ECO:0000313" key="2">
    <source>
        <dbReference type="Proteomes" id="UP001229355"/>
    </source>
</evidence>
<proteinExistence type="predicted"/>
<evidence type="ECO:0000313" key="1">
    <source>
        <dbReference type="EMBL" id="WEX90899.1"/>
    </source>
</evidence>